<evidence type="ECO:0000256" key="6">
    <source>
        <dbReference type="PIRSR" id="PIRSR627057-1"/>
    </source>
</evidence>
<feature type="transmembrane region" description="Helical" evidence="9">
    <location>
        <begin position="329"/>
        <end position="350"/>
    </location>
</feature>
<dbReference type="InterPro" id="IPR032456">
    <property type="entry name" value="Peptidase_M48_N"/>
</dbReference>
<keyword evidence="9" id="KW-0812">Transmembrane</keyword>
<evidence type="ECO:0000256" key="1">
    <source>
        <dbReference type="ARBA" id="ARBA00022670"/>
    </source>
</evidence>
<feature type="active site" evidence="6">
    <location>
        <position position="281"/>
    </location>
</feature>
<feature type="transmembrane region" description="Helical" evidence="9">
    <location>
        <begin position="178"/>
        <end position="197"/>
    </location>
</feature>
<keyword evidence="4 7" id="KW-0862">Zinc</keyword>
<dbReference type="STRING" id="273121.WS0223"/>
<feature type="active site" description="Proton donor" evidence="6">
    <location>
        <position position="359"/>
    </location>
</feature>
<evidence type="ECO:0000256" key="7">
    <source>
        <dbReference type="PIRSR" id="PIRSR627057-2"/>
    </source>
</evidence>
<keyword evidence="5 8" id="KW-0482">Metalloprotease</keyword>
<organism evidence="13">
    <name type="scientific">Wolinella succinogenes (strain ATCC 29543 / DSM 1740 / CCUG 13145 / JCM 31913 / LMG 7466 / NCTC 11488 / FDC 602W)</name>
    <name type="common">Vibrio succinogenes</name>
    <dbReference type="NCBI Taxonomy" id="273121"/>
    <lineage>
        <taxon>Bacteria</taxon>
        <taxon>Pseudomonadati</taxon>
        <taxon>Campylobacterota</taxon>
        <taxon>Epsilonproteobacteria</taxon>
        <taxon>Campylobacterales</taxon>
        <taxon>Helicobacteraceae</taxon>
        <taxon>Wolinella</taxon>
    </lineage>
</organism>
<feature type="binding site" evidence="7">
    <location>
        <position position="355"/>
    </location>
    <ligand>
        <name>Zn(2+)</name>
        <dbReference type="ChEBI" id="CHEBI:29105"/>
        <note>catalytic</note>
    </ligand>
</feature>
<dbReference type="MEROPS" id="M48.008"/>
<keyword evidence="1 8" id="KW-0645">Protease</keyword>
<evidence type="ECO:0000256" key="5">
    <source>
        <dbReference type="ARBA" id="ARBA00023049"/>
    </source>
</evidence>
<dbReference type="GO" id="GO:0004222">
    <property type="term" value="F:metalloendopeptidase activity"/>
    <property type="evidence" value="ECO:0007669"/>
    <property type="project" value="InterPro"/>
</dbReference>
<feature type="transmembrane region" description="Helical" evidence="9">
    <location>
        <begin position="290"/>
        <end position="309"/>
    </location>
</feature>
<dbReference type="FunFam" id="3.30.2010.10:FF:000010">
    <property type="entry name" value="M48 family peptidase"/>
    <property type="match status" value="1"/>
</dbReference>
<feature type="binding site" evidence="7">
    <location>
        <position position="284"/>
    </location>
    <ligand>
        <name>Zn(2+)</name>
        <dbReference type="ChEBI" id="CHEBI:29105"/>
        <note>catalytic</note>
    </ligand>
</feature>
<name>Q7MAI4_WOLSU</name>
<dbReference type="AlphaFoldDB" id="Q7MAI4"/>
<accession>Q7MAI4</accession>
<dbReference type="Pfam" id="PF16491">
    <property type="entry name" value="Peptidase_M48_N"/>
    <property type="match status" value="1"/>
</dbReference>
<evidence type="ECO:0000256" key="9">
    <source>
        <dbReference type="SAM" id="Phobius"/>
    </source>
</evidence>
<keyword evidence="9" id="KW-1133">Transmembrane helix</keyword>
<feature type="transmembrane region" description="Helical" evidence="9">
    <location>
        <begin position="154"/>
        <end position="172"/>
    </location>
</feature>
<evidence type="ECO:0000259" key="11">
    <source>
        <dbReference type="Pfam" id="PF16491"/>
    </source>
</evidence>
<keyword evidence="9" id="KW-0472">Membrane</keyword>
<evidence type="ECO:0000256" key="8">
    <source>
        <dbReference type="RuleBase" id="RU003983"/>
    </source>
</evidence>
<evidence type="ECO:0000256" key="3">
    <source>
        <dbReference type="ARBA" id="ARBA00022801"/>
    </source>
</evidence>
<evidence type="ECO:0000259" key="10">
    <source>
        <dbReference type="Pfam" id="PF01435"/>
    </source>
</evidence>
<evidence type="ECO:0000313" key="13">
    <source>
        <dbReference type="Proteomes" id="UP000000422"/>
    </source>
</evidence>
<dbReference type="EMBL" id="BX571657">
    <property type="protein sequence ID" value="CAE09381.1"/>
    <property type="molecule type" value="Genomic_DNA"/>
</dbReference>
<comment type="cofactor">
    <cofactor evidence="7 8">
        <name>Zn(2+)</name>
        <dbReference type="ChEBI" id="CHEBI:29105"/>
    </cofactor>
    <text evidence="7 8">Binds 1 zinc ion per subunit.</text>
</comment>
<protein>
    <submittedName>
        <fullName evidence="12">PUTATIVE ZINC-METALLO PROTEASE</fullName>
    </submittedName>
</protein>
<feature type="domain" description="CAAX prenyl protease 1 N-terminal" evidence="11">
    <location>
        <begin position="50"/>
        <end position="207"/>
    </location>
</feature>
<keyword evidence="3 8" id="KW-0378">Hydrolase</keyword>
<evidence type="ECO:0000313" key="12">
    <source>
        <dbReference type="EMBL" id="CAE09381.1"/>
    </source>
</evidence>
<dbReference type="HOGENOM" id="CLU_025947_1_0_7"/>
<dbReference type="InterPro" id="IPR001915">
    <property type="entry name" value="Peptidase_M48"/>
</dbReference>
<dbReference type="PANTHER" id="PTHR10120">
    <property type="entry name" value="CAAX PRENYL PROTEASE 1"/>
    <property type="match status" value="1"/>
</dbReference>
<dbReference type="Gene3D" id="3.30.2010.10">
    <property type="entry name" value="Metalloproteases ('zincins'), catalytic domain"/>
    <property type="match status" value="1"/>
</dbReference>
<proteinExistence type="inferred from homology"/>
<feature type="binding site" evidence="7">
    <location>
        <position position="280"/>
    </location>
    <ligand>
        <name>Zn(2+)</name>
        <dbReference type="ChEBI" id="CHEBI:29105"/>
        <note>catalytic</note>
    </ligand>
</feature>
<dbReference type="GO" id="GO:0046872">
    <property type="term" value="F:metal ion binding"/>
    <property type="evidence" value="ECO:0007669"/>
    <property type="project" value="UniProtKB-KW"/>
</dbReference>
<gene>
    <name evidence="12" type="ordered locus">WS0223</name>
</gene>
<dbReference type="KEGG" id="wsu:WS0223"/>
<keyword evidence="2 7" id="KW-0479">Metal-binding</keyword>
<evidence type="ECO:0000256" key="2">
    <source>
        <dbReference type="ARBA" id="ARBA00022723"/>
    </source>
</evidence>
<feature type="transmembrane region" description="Helical" evidence="9">
    <location>
        <begin position="104"/>
        <end position="124"/>
    </location>
</feature>
<comment type="similarity">
    <text evidence="8">Belongs to the peptidase M48 family.</text>
</comment>
<dbReference type="Pfam" id="PF01435">
    <property type="entry name" value="Peptidase_M48"/>
    <property type="match status" value="1"/>
</dbReference>
<sequence>MAFQRFECLSSEVLMIFTLAFWLFYTLPKLLLSWLQIRHIERFSRATPIILEEKGYKEAAAYAKSKEGLAMVETLLEGALFGIWLYGGLFWLEQNLGETEPSWLGSLLFVLGFVILGSLFLLPLEAYKKLILDRRFGFAKGDAKLFILDQLKSLALWLLLGSPILLALLWILKNLEDWWLYGWGLVMGILLLANLFYPTLIAPLFNRFTPLEDASLQERIDELLHKAGFKSQGVFVMDASRRDGRLNAYFGGLGKSKRVVLFDTLLQKVGERELLAILGHELGHFRHGDLYKNLAFSAFLLLLLFYVAGHLPSSLFEAASIEASAHATLALLLLVASPLSFWLMPLFGILSRHNEYEADRFGAEMEDAKALSSALVALVNENRSFPYSHPAFIFFYYTHPPLLQRLEALGYFHDH</sequence>
<feature type="transmembrane region" description="Helical" evidence="9">
    <location>
        <begin position="74"/>
        <end position="92"/>
    </location>
</feature>
<dbReference type="InterPro" id="IPR027057">
    <property type="entry name" value="CAXX_Prtase_1"/>
</dbReference>
<dbReference type="eggNOG" id="COG0501">
    <property type="taxonomic scope" value="Bacteria"/>
</dbReference>
<keyword evidence="13" id="KW-1185">Reference proteome</keyword>
<dbReference type="GO" id="GO:0071586">
    <property type="term" value="P:CAAX-box protein processing"/>
    <property type="evidence" value="ECO:0007669"/>
    <property type="project" value="InterPro"/>
</dbReference>
<feature type="domain" description="Peptidase M48" evidence="10">
    <location>
        <begin position="210"/>
        <end position="409"/>
    </location>
</feature>
<feature type="transmembrane region" description="Helical" evidence="9">
    <location>
        <begin position="13"/>
        <end position="35"/>
    </location>
</feature>
<reference evidence="12 13" key="1">
    <citation type="journal article" date="2003" name="Proc. Natl. Acad. Sci. U.S.A.">
        <title>Complete genome sequence and analysis of Wolinella succinogenes.</title>
        <authorList>
            <person name="Baar C."/>
            <person name="Eppinger M."/>
            <person name="Raddatz G."/>
            <person name="Simon JM."/>
            <person name="Lanz C."/>
            <person name="Klimmek O."/>
            <person name="Nandakumar R."/>
            <person name="Gross R."/>
            <person name="Rosinus A."/>
            <person name="Keller H."/>
            <person name="Jagtap P."/>
            <person name="Linke B."/>
            <person name="Meyer F."/>
            <person name="Lederer H."/>
            <person name="Schuster S.C."/>
        </authorList>
    </citation>
    <scope>NUCLEOTIDE SEQUENCE [LARGE SCALE GENOMIC DNA]</scope>
    <source>
        <strain evidence="13">ATCC 29543 / DSM 1740 / CCUG 13145 / JCM 31913 / LMG 7466 / NCTC 11488 / FDC 602W</strain>
    </source>
</reference>
<evidence type="ECO:0000256" key="4">
    <source>
        <dbReference type="ARBA" id="ARBA00022833"/>
    </source>
</evidence>
<dbReference type="CDD" id="cd07343">
    <property type="entry name" value="M48A_Zmpste24p_like"/>
    <property type="match status" value="1"/>
</dbReference>
<dbReference type="Proteomes" id="UP000000422">
    <property type="component" value="Chromosome"/>
</dbReference>